<evidence type="ECO:0000313" key="9">
    <source>
        <dbReference type="EMBL" id="KRM44237.1"/>
    </source>
</evidence>
<keyword evidence="4 9" id="KW-0436">Ligase</keyword>
<dbReference type="PANTHER" id="PTHR12561:SF3">
    <property type="entry name" value="LIPOYLTRANSFERASE 1, MITOCHONDRIAL"/>
    <property type="match status" value="1"/>
</dbReference>
<keyword evidence="9" id="KW-0808">Transferase</keyword>
<gene>
    <name evidence="9" type="ORF">FD47_GL000724</name>
</gene>
<dbReference type="EMBL" id="AZFZ01000017">
    <property type="protein sequence ID" value="KRM44237.1"/>
    <property type="molecule type" value="Genomic_DNA"/>
</dbReference>
<dbReference type="SUPFAM" id="SSF82649">
    <property type="entry name" value="SufE/NifU"/>
    <property type="match status" value="1"/>
</dbReference>
<dbReference type="PANTHER" id="PTHR12561">
    <property type="entry name" value="LIPOATE-PROTEIN LIGASE"/>
    <property type="match status" value="1"/>
</dbReference>
<proteinExistence type="predicted"/>
<comment type="pathway">
    <text evidence="2">Protein modification; protein lipoylation via exogenous pathway; protein N(6)-(lipoyl)lysine from lipoate: step 1/2.</text>
</comment>
<evidence type="ECO:0000256" key="7">
    <source>
        <dbReference type="ARBA" id="ARBA00048037"/>
    </source>
</evidence>
<comment type="caution">
    <text evidence="9">The sequence shown here is derived from an EMBL/GenBank/DDBJ whole genome shotgun (WGS) entry which is preliminary data.</text>
</comment>
<keyword evidence="5" id="KW-0547">Nucleotide-binding</keyword>
<sequence length="360" mass="39718">MDKGMVLILYVDVSSGDDYLVQPAIGQYLSTYFITNPKFQDEVIFFYRPKTPIIICGVNQNVYSEVNLDYCREHGIKIARRGAGGGAVYVDPGNLTYCFVDNDNGHNYLNFKHYAQNAILTLKQLGVDAAMTGRNDLTVDGKKFSGMSALKIGNRFSTGGTLMVDVDLDNATQALRPPKAKMISKGVKSVHSRVTNLRPYFSAPYQAITLPELQTRFLKNLFKVSDLSDIPTYVMTKDDWQEIEKAATAKYGNPDWVMGKQTHDTAYHSRHFSGIGTVEISFTVSHGIVTHAKIFGDFNKMNGNLGAIERALVGAPYTHASLTEAFVQGRVAENIGAIEPDALADTMLGSRYADKANINQ</sequence>
<reference evidence="9 10" key="1">
    <citation type="journal article" date="2015" name="Genome Announc.">
        <title>Expanding the biotechnology potential of lactobacilli through comparative genomics of 213 strains and associated genera.</title>
        <authorList>
            <person name="Sun Z."/>
            <person name="Harris H.M."/>
            <person name="McCann A."/>
            <person name="Guo C."/>
            <person name="Argimon S."/>
            <person name="Zhang W."/>
            <person name="Yang X."/>
            <person name="Jeffery I.B."/>
            <person name="Cooney J.C."/>
            <person name="Kagawa T.F."/>
            <person name="Liu W."/>
            <person name="Song Y."/>
            <person name="Salvetti E."/>
            <person name="Wrobel A."/>
            <person name="Rasinkangas P."/>
            <person name="Parkhill J."/>
            <person name="Rea M.C."/>
            <person name="O'Sullivan O."/>
            <person name="Ritari J."/>
            <person name="Douillard F.P."/>
            <person name="Paul Ross R."/>
            <person name="Yang R."/>
            <person name="Briner A.E."/>
            <person name="Felis G.E."/>
            <person name="de Vos W.M."/>
            <person name="Barrangou R."/>
            <person name="Klaenhammer T.R."/>
            <person name="Caufield P.W."/>
            <person name="Cui Y."/>
            <person name="Zhang H."/>
            <person name="O'Toole P.W."/>
        </authorList>
    </citation>
    <scope>NUCLEOTIDE SEQUENCE [LARGE SCALE GENOMIC DNA]</scope>
    <source>
        <strain evidence="9 10">DSM 18390</strain>
    </source>
</reference>
<dbReference type="AlphaFoldDB" id="A0A0R1YPQ0"/>
<dbReference type="InterPro" id="IPR004562">
    <property type="entry name" value="LipoylTrfase_LipoateP_Ligase"/>
</dbReference>
<dbReference type="CDD" id="cd16443">
    <property type="entry name" value="LplA"/>
    <property type="match status" value="1"/>
</dbReference>
<evidence type="ECO:0000256" key="6">
    <source>
        <dbReference type="ARBA" id="ARBA00022840"/>
    </source>
</evidence>
<accession>A0A0R1YPQ0</accession>
<evidence type="ECO:0000256" key="2">
    <source>
        <dbReference type="ARBA" id="ARBA00005124"/>
    </source>
</evidence>
<dbReference type="InterPro" id="IPR004143">
    <property type="entry name" value="BPL_LPL_catalytic"/>
</dbReference>
<evidence type="ECO:0000256" key="1">
    <source>
        <dbReference type="ARBA" id="ARBA00005085"/>
    </source>
</evidence>
<dbReference type="GO" id="GO:0016979">
    <property type="term" value="F:lipoate-protein ligase activity"/>
    <property type="evidence" value="ECO:0007669"/>
    <property type="project" value="UniProtKB-EC"/>
</dbReference>
<dbReference type="GO" id="GO:0009249">
    <property type="term" value="P:protein lipoylation"/>
    <property type="evidence" value="ECO:0007669"/>
    <property type="project" value="InterPro"/>
</dbReference>
<dbReference type="NCBIfam" id="TIGR00545">
    <property type="entry name" value="lipoyltrans"/>
    <property type="match status" value="1"/>
</dbReference>
<evidence type="ECO:0000313" key="10">
    <source>
        <dbReference type="Proteomes" id="UP000051010"/>
    </source>
</evidence>
<dbReference type="Pfam" id="PF10437">
    <property type="entry name" value="Lip_prot_lig_C"/>
    <property type="match status" value="1"/>
</dbReference>
<protein>
    <recommendedName>
        <fullName evidence="3">lipoate--protein ligase</fullName>
        <ecNumber evidence="3">6.3.1.20</ecNumber>
    </recommendedName>
</protein>
<dbReference type="GO" id="GO:0005737">
    <property type="term" value="C:cytoplasm"/>
    <property type="evidence" value="ECO:0007669"/>
    <property type="project" value="TreeGrafter"/>
</dbReference>
<name>A0A0R1YPQ0_9LACO</name>
<dbReference type="GO" id="GO:0017118">
    <property type="term" value="F:lipoyltransferase activity"/>
    <property type="evidence" value="ECO:0007669"/>
    <property type="project" value="TreeGrafter"/>
</dbReference>
<dbReference type="GO" id="GO:0005524">
    <property type="term" value="F:ATP binding"/>
    <property type="evidence" value="ECO:0007669"/>
    <property type="project" value="UniProtKB-KW"/>
</dbReference>
<dbReference type="PATRIC" id="fig|1423786.4.peg.760"/>
<evidence type="ECO:0000256" key="5">
    <source>
        <dbReference type="ARBA" id="ARBA00022741"/>
    </source>
</evidence>
<organism evidence="9 10">
    <name type="scientific">Lentilactobacillus parafarraginis DSM 18390 = JCM 14109</name>
    <dbReference type="NCBI Taxonomy" id="1423786"/>
    <lineage>
        <taxon>Bacteria</taxon>
        <taxon>Bacillati</taxon>
        <taxon>Bacillota</taxon>
        <taxon>Bacilli</taxon>
        <taxon>Lactobacillales</taxon>
        <taxon>Lactobacillaceae</taxon>
        <taxon>Lentilactobacillus</taxon>
    </lineage>
</organism>
<dbReference type="Gene3D" id="3.30.930.10">
    <property type="entry name" value="Bira Bifunctional Protein, Domain 2"/>
    <property type="match status" value="1"/>
</dbReference>
<keyword evidence="6" id="KW-0067">ATP-binding</keyword>
<evidence type="ECO:0000259" key="8">
    <source>
        <dbReference type="PROSITE" id="PS51733"/>
    </source>
</evidence>
<dbReference type="InterPro" id="IPR045864">
    <property type="entry name" value="aa-tRNA-synth_II/BPL/LPL"/>
</dbReference>
<dbReference type="Pfam" id="PF21948">
    <property type="entry name" value="LplA-B_cat"/>
    <property type="match status" value="1"/>
</dbReference>
<evidence type="ECO:0000256" key="3">
    <source>
        <dbReference type="ARBA" id="ARBA00012367"/>
    </source>
</evidence>
<feature type="domain" description="BPL/LPL catalytic" evidence="8">
    <location>
        <begin position="38"/>
        <end position="229"/>
    </location>
</feature>
<comment type="pathway">
    <text evidence="1">Protein modification; protein lipoylation via exogenous pathway; protein N(6)-(lipoyl)lysine from lipoate: step 2/2.</text>
</comment>
<dbReference type="PROSITE" id="PS51733">
    <property type="entry name" value="BPL_LPL_CATALYTIC"/>
    <property type="match status" value="1"/>
</dbReference>
<dbReference type="SUPFAM" id="SSF55681">
    <property type="entry name" value="Class II aaRS and biotin synthetases"/>
    <property type="match status" value="1"/>
</dbReference>
<comment type="catalytic activity">
    <reaction evidence="7">
        <text>L-lysyl-[lipoyl-carrier protein] + (R)-lipoate + ATP = N(6)-[(R)-lipoyl]-L-lysyl-[lipoyl-carrier protein] + AMP + diphosphate + H(+)</text>
        <dbReference type="Rhea" id="RHEA:49288"/>
        <dbReference type="Rhea" id="RHEA-COMP:10500"/>
        <dbReference type="Rhea" id="RHEA-COMP:10502"/>
        <dbReference type="ChEBI" id="CHEBI:15378"/>
        <dbReference type="ChEBI" id="CHEBI:29969"/>
        <dbReference type="ChEBI" id="CHEBI:30616"/>
        <dbReference type="ChEBI" id="CHEBI:33019"/>
        <dbReference type="ChEBI" id="CHEBI:83088"/>
        <dbReference type="ChEBI" id="CHEBI:83099"/>
        <dbReference type="ChEBI" id="CHEBI:456215"/>
        <dbReference type="EC" id="6.3.1.20"/>
    </reaction>
</comment>
<dbReference type="EC" id="6.3.1.20" evidence="3"/>
<evidence type="ECO:0000256" key="4">
    <source>
        <dbReference type="ARBA" id="ARBA00022598"/>
    </source>
</evidence>
<dbReference type="Proteomes" id="UP000051010">
    <property type="component" value="Unassembled WGS sequence"/>
</dbReference>
<dbReference type="InterPro" id="IPR019491">
    <property type="entry name" value="Lipoate_protein_ligase_C"/>
</dbReference>
<dbReference type="UniPathway" id="UPA00537">
    <property type="reaction ID" value="UER00594"/>
</dbReference>
<dbReference type="Gene3D" id="3.30.390.50">
    <property type="entry name" value="CO dehydrogenase flavoprotein, C-terminal domain"/>
    <property type="match status" value="1"/>
</dbReference>